<dbReference type="AlphaFoldDB" id="A0A383CMY6"/>
<name>A0A383CMY6_9ZZZZ</name>
<gene>
    <name evidence="1" type="ORF">METZ01_LOCUS486335</name>
</gene>
<dbReference type="EMBL" id="UINC01210149">
    <property type="protein sequence ID" value="SVE33481.1"/>
    <property type="molecule type" value="Genomic_DNA"/>
</dbReference>
<organism evidence="1">
    <name type="scientific">marine metagenome</name>
    <dbReference type="NCBI Taxonomy" id="408172"/>
    <lineage>
        <taxon>unclassified sequences</taxon>
        <taxon>metagenomes</taxon>
        <taxon>ecological metagenomes</taxon>
    </lineage>
</organism>
<protein>
    <submittedName>
        <fullName evidence="1">Uncharacterized protein</fullName>
    </submittedName>
</protein>
<sequence length="137" mass="15573">MINKLDFKMIFSKADKIPDGLDYDKTVSKLLKLGWLSEIFDVESNKSIYQITDLGYQYYFTICLATGYERLFNGPKQIMDSESVVNEDMDLFEEGYVIAGKDSQKLTPTGAEYLCVLIDAHDKEIRTGGKNKKTSKS</sequence>
<feature type="non-terminal residue" evidence="1">
    <location>
        <position position="137"/>
    </location>
</feature>
<evidence type="ECO:0000313" key="1">
    <source>
        <dbReference type="EMBL" id="SVE33481.1"/>
    </source>
</evidence>
<reference evidence="1" key="1">
    <citation type="submission" date="2018-05" db="EMBL/GenBank/DDBJ databases">
        <authorList>
            <person name="Lanie J.A."/>
            <person name="Ng W.-L."/>
            <person name="Kazmierczak K.M."/>
            <person name="Andrzejewski T.M."/>
            <person name="Davidsen T.M."/>
            <person name="Wayne K.J."/>
            <person name="Tettelin H."/>
            <person name="Glass J.I."/>
            <person name="Rusch D."/>
            <person name="Podicherti R."/>
            <person name="Tsui H.-C.T."/>
            <person name="Winkler M.E."/>
        </authorList>
    </citation>
    <scope>NUCLEOTIDE SEQUENCE</scope>
</reference>
<accession>A0A383CMY6</accession>
<proteinExistence type="predicted"/>